<dbReference type="PROSITE" id="PS51257">
    <property type="entry name" value="PROKAR_LIPOPROTEIN"/>
    <property type="match status" value="1"/>
</dbReference>
<proteinExistence type="predicted"/>
<dbReference type="Gene3D" id="3.30.310.170">
    <property type="entry name" value="Outer membrane protein assembly factor BamC"/>
    <property type="match status" value="1"/>
</dbReference>
<dbReference type="Proteomes" id="UP000254266">
    <property type="component" value="Unassembled WGS sequence"/>
</dbReference>
<evidence type="ECO:0000313" key="3">
    <source>
        <dbReference type="Proteomes" id="UP000254266"/>
    </source>
</evidence>
<dbReference type="AlphaFoldDB" id="A0A370D8Q2"/>
<gene>
    <name evidence="2" type="ORF">DIZ80_14230</name>
</gene>
<evidence type="ECO:0008006" key="4">
    <source>
        <dbReference type="Google" id="ProtNLM"/>
    </source>
</evidence>
<name>A0A370D8Q2_9GAMM</name>
<sequence length="384" mass="43294">MCIKLLSEKLTSTLLLTTVLSIFLSACSSDGEERPEYQGAISVQALEIPPKLSMPDTQGALRLPEPSRNAKSGEGSFTESKVIAPEFSGYELKNDSRLYWLEIELPVNEVWGMLPGFLASEGIEVERIEKLLGFVDTAWMSEYQISYNEEDSSSWFSGFSPDYKDRFRIRVEAGEAENTTRLYVSHRGLQISVATDITEWVQRDSEPFLEREIMYRFVLFGGVSKTGATELLASYDSYQPRVNKESDTVGEIDVKGEADTIWLRIQVAMDRLGVDVLNTDKASRTMRVRVGNMKLEEKPAEDESGWFSGLFSGKDIEVDEDDGFETQEYKVQPSIVAPEDQITLQLTQVISESSSKIEIQHEDGREIESGLARLFRDALLKQLK</sequence>
<accession>A0A370D8Q2</accession>
<evidence type="ECO:0000256" key="1">
    <source>
        <dbReference type="SAM" id="MobiDB-lite"/>
    </source>
</evidence>
<comment type="caution">
    <text evidence="2">The sequence shown here is derived from an EMBL/GenBank/DDBJ whole genome shotgun (WGS) entry which is preliminary data.</text>
</comment>
<evidence type="ECO:0000313" key="2">
    <source>
        <dbReference type="EMBL" id="RDH81259.1"/>
    </source>
</evidence>
<organism evidence="2 3">
    <name type="scientific">endosymbiont of Galathealinum brachiosum</name>
    <dbReference type="NCBI Taxonomy" id="2200906"/>
    <lineage>
        <taxon>Bacteria</taxon>
        <taxon>Pseudomonadati</taxon>
        <taxon>Pseudomonadota</taxon>
        <taxon>Gammaproteobacteria</taxon>
        <taxon>sulfur-oxidizing symbionts</taxon>
    </lineage>
</organism>
<feature type="region of interest" description="Disordered" evidence="1">
    <location>
        <begin position="52"/>
        <end position="76"/>
    </location>
</feature>
<keyword evidence="3" id="KW-1185">Reference proteome</keyword>
<dbReference type="Pfam" id="PF06804">
    <property type="entry name" value="Lipoprotein_18"/>
    <property type="match status" value="1"/>
</dbReference>
<protein>
    <recommendedName>
        <fullName evidence="4">Outer membrane protein assembly factor BamC</fullName>
    </recommendedName>
</protein>
<dbReference type="InterPro" id="IPR042268">
    <property type="entry name" value="BamC_C"/>
</dbReference>
<reference evidence="2 3" key="1">
    <citation type="journal article" date="2018" name="ISME J.">
        <title>Endosymbiont genomes yield clues of tubeworm success.</title>
        <authorList>
            <person name="Li Y."/>
            <person name="Liles M.R."/>
            <person name="Halanych K.M."/>
        </authorList>
    </citation>
    <scope>NUCLEOTIDE SEQUENCE [LARGE SCALE GENOMIC DNA]</scope>
    <source>
        <strain evidence="2">A1464</strain>
    </source>
</reference>
<dbReference type="InterPro" id="IPR010653">
    <property type="entry name" value="NlpB/DapX"/>
</dbReference>
<dbReference type="EMBL" id="QFXC01000013">
    <property type="protein sequence ID" value="RDH81259.1"/>
    <property type="molecule type" value="Genomic_DNA"/>
</dbReference>